<proteinExistence type="predicted"/>
<evidence type="ECO:0000259" key="1">
    <source>
        <dbReference type="Pfam" id="PF23159"/>
    </source>
</evidence>
<dbReference type="Pfam" id="PF26513">
    <property type="entry name" value="Rok_N"/>
    <property type="match status" value="1"/>
</dbReference>
<protein>
    <recommendedName>
        <fullName evidence="5">Repressor of comK</fullName>
    </recommendedName>
</protein>
<dbReference type="InterPro" id="IPR056984">
    <property type="entry name" value="WH_Rok"/>
</dbReference>
<sequence>MFTERHALQERLEKINKDEIAMITEYQKQRNAIFERLRELDKSYFNKLPKLGDLAALEIRNDSRVEKDIRKNIIVNRLKMNPAGLSSEELKSIVKKETGLDIINMTSFMRSIMKNNPYVRKPQRGFYRYEKT</sequence>
<name>A0ABC8DFZ6_BACVE</name>
<feature type="domain" description="Repressor Rok winged helix" evidence="1">
    <location>
        <begin position="73"/>
        <end position="127"/>
    </location>
</feature>
<accession>A0ABC8DFZ6</accession>
<keyword evidence="3" id="KW-0614">Plasmid</keyword>
<dbReference type="Proteomes" id="UP000250069">
    <property type="component" value="Plasmid pdsyz"/>
</dbReference>
<organism evidence="3 4">
    <name type="scientific">Bacillus velezensis</name>
    <dbReference type="NCBI Taxonomy" id="492670"/>
    <lineage>
        <taxon>Bacteria</taxon>
        <taxon>Bacillati</taxon>
        <taxon>Bacillota</taxon>
        <taxon>Bacilli</taxon>
        <taxon>Bacillales</taxon>
        <taxon>Bacillaceae</taxon>
        <taxon>Bacillus</taxon>
        <taxon>Bacillus amyloliquefaciens group</taxon>
    </lineage>
</organism>
<dbReference type="RefSeq" id="WP_073982263.1">
    <property type="nucleotide sequence ID" value="NZ_CP026611.1"/>
</dbReference>
<gene>
    <name evidence="3" type="ORF">BVDSYZ_21655</name>
</gene>
<feature type="domain" description="Rok N-terminal oligomerisation" evidence="2">
    <location>
        <begin position="1"/>
        <end position="41"/>
    </location>
</feature>
<evidence type="ECO:0008006" key="5">
    <source>
        <dbReference type="Google" id="ProtNLM"/>
    </source>
</evidence>
<reference evidence="3 4" key="1">
    <citation type="submission" date="2018-06" db="EMBL/GenBank/DDBJ databases">
        <title>Complete Genome Sequence of Bacillus velezensis DSYZ, a Plant Growth-Promoting Rhizobacterium with Antifungal Activity.</title>
        <authorList>
            <person name="Du B."/>
            <person name="Ding Y."/>
            <person name="Liu K."/>
            <person name="Yao L."/>
            <person name="Wang C."/>
            <person name="Li H."/>
            <person name="Liu H."/>
        </authorList>
    </citation>
    <scope>NUCLEOTIDE SEQUENCE [LARGE SCALE GENOMIC DNA]</scope>
    <source>
        <strain evidence="3 4">DSYZ</strain>
        <plasmid evidence="4">pdsyz</plasmid>
    </source>
</reference>
<evidence type="ECO:0000313" key="4">
    <source>
        <dbReference type="Proteomes" id="UP000250069"/>
    </source>
</evidence>
<dbReference type="AlphaFoldDB" id="A0ABC8DFZ6"/>
<evidence type="ECO:0000313" key="3">
    <source>
        <dbReference type="EMBL" id="AWX74653.1"/>
    </source>
</evidence>
<dbReference type="Pfam" id="PF23159">
    <property type="entry name" value="WHD_Rok"/>
    <property type="match status" value="1"/>
</dbReference>
<dbReference type="InterPro" id="IPR058971">
    <property type="entry name" value="Rok_N_oligomerisation"/>
</dbReference>
<geneLocation type="plasmid" evidence="4">
    <name>pdsyz</name>
</geneLocation>
<dbReference type="EMBL" id="CP030151">
    <property type="protein sequence ID" value="AWX74653.1"/>
    <property type="molecule type" value="Genomic_DNA"/>
</dbReference>
<evidence type="ECO:0000259" key="2">
    <source>
        <dbReference type="Pfam" id="PF26513"/>
    </source>
</evidence>